<evidence type="ECO:0000259" key="11">
    <source>
        <dbReference type="PROSITE" id="PS50885"/>
    </source>
</evidence>
<accession>A0ABX1F4U3</accession>
<evidence type="ECO:0000256" key="3">
    <source>
        <dbReference type="ARBA" id="ARBA00022692"/>
    </source>
</evidence>
<dbReference type="InterPro" id="IPR009875">
    <property type="entry name" value="PilZ_domain"/>
</dbReference>
<evidence type="ECO:0000256" key="5">
    <source>
        <dbReference type="ARBA" id="ARBA00023136"/>
    </source>
</evidence>
<dbReference type="SMART" id="SM00283">
    <property type="entry name" value="MA"/>
    <property type="match status" value="1"/>
</dbReference>
<dbReference type="SMART" id="SM01049">
    <property type="entry name" value="Cache_2"/>
    <property type="match status" value="1"/>
</dbReference>
<evidence type="ECO:0000256" key="9">
    <source>
        <dbReference type="SAM" id="Phobius"/>
    </source>
</evidence>
<dbReference type="PANTHER" id="PTHR32089">
    <property type="entry name" value="METHYL-ACCEPTING CHEMOTAXIS PROTEIN MCPB"/>
    <property type="match status" value="1"/>
</dbReference>
<dbReference type="InterPro" id="IPR033480">
    <property type="entry name" value="sCache_2"/>
</dbReference>
<dbReference type="Gene3D" id="3.30.450.20">
    <property type="entry name" value="PAS domain"/>
    <property type="match status" value="1"/>
</dbReference>
<dbReference type="InterPro" id="IPR004090">
    <property type="entry name" value="Chemotax_Me-accpt_rcpt"/>
</dbReference>
<feature type="transmembrane region" description="Helical" evidence="9">
    <location>
        <begin position="195"/>
        <end position="217"/>
    </location>
</feature>
<evidence type="ECO:0000259" key="10">
    <source>
        <dbReference type="PROSITE" id="PS50111"/>
    </source>
</evidence>
<name>A0ABX1F4U3_9PROT</name>
<keyword evidence="4 9" id="KW-1133">Transmembrane helix</keyword>
<dbReference type="Gene3D" id="1.10.287.950">
    <property type="entry name" value="Methyl-accepting chemotaxis protein"/>
    <property type="match status" value="1"/>
</dbReference>
<evidence type="ECO:0000313" key="12">
    <source>
        <dbReference type="EMBL" id="NKE47279.1"/>
    </source>
</evidence>
<feature type="domain" description="HAMP" evidence="11">
    <location>
        <begin position="218"/>
        <end position="271"/>
    </location>
</feature>
<dbReference type="EMBL" id="JAAVTX010000006">
    <property type="protein sequence ID" value="NKE47279.1"/>
    <property type="molecule type" value="Genomic_DNA"/>
</dbReference>
<evidence type="ECO:0000256" key="7">
    <source>
        <dbReference type="ARBA" id="ARBA00029447"/>
    </source>
</evidence>
<evidence type="ECO:0000256" key="4">
    <source>
        <dbReference type="ARBA" id="ARBA00022989"/>
    </source>
</evidence>
<comment type="caution">
    <text evidence="12">The sequence shown here is derived from an EMBL/GenBank/DDBJ whole genome shotgun (WGS) entry which is preliminary data.</text>
</comment>
<reference evidence="12 13" key="1">
    <citation type="submission" date="2020-03" db="EMBL/GenBank/DDBJ databases">
        <title>Roseomonas selenitidurans sp. nov. isolated from soil.</title>
        <authorList>
            <person name="Liu H."/>
        </authorList>
    </citation>
    <scope>NUCLEOTIDE SEQUENCE [LARGE SCALE GENOMIC DNA]</scope>
    <source>
        <strain evidence="12 13">JCM 15073</strain>
    </source>
</reference>
<dbReference type="Pfam" id="PF00015">
    <property type="entry name" value="MCPsignal"/>
    <property type="match status" value="1"/>
</dbReference>
<dbReference type="PROSITE" id="PS50885">
    <property type="entry name" value="HAMP"/>
    <property type="match status" value="1"/>
</dbReference>
<dbReference type="SMART" id="SM00304">
    <property type="entry name" value="HAMP"/>
    <property type="match status" value="2"/>
</dbReference>
<protein>
    <submittedName>
        <fullName evidence="12">HAMP domain-containing protein</fullName>
    </submittedName>
</protein>
<keyword evidence="2" id="KW-1003">Cell membrane</keyword>
<dbReference type="InterPro" id="IPR003660">
    <property type="entry name" value="HAMP_dom"/>
</dbReference>
<feature type="transmembrane region" description="Helical" evidence="9">
    <location>
        <begin position="12"/>
        <end position="34"/>
    </location>
</feature>
<dbReference type="CDD" id="cd06225">
    <property type="entry name" value="HAMP"/>
    <property type="match status" value="1"/>
</dbReference>
<proteinExistence type="inferred from homology"/>
<keyword evidence="13" id="KW-1185">Reference proteome</keyword>
<evidence type="ECO:0000256" key="6">
    <source>
        <dbReference type="ARBA" id="ARBA00023224"/>
    </source>
</evidence>
<dbReference type="Pfam" id="PF07238">
    <property type="entry name" value="PilZ"/>
    <property type="match status" value="1"/>
</dbReference>
<dbReference type="Proteomes" id="UP000765160">
    <property type="component" value="Unassembled WGS sequence"/>
</dbReference>
<evidence type="ECO:0000313" key="13">
    <source>
        <dbReference type="Proteomes" id="UP000765160"/>
    </source>
</evidence>
<dbReference type="SUPFAM" id="SSF141371">
    <property type="entry name" value="PilZ domain-like"/>
    <property type="match status" value="1"/>
</dbReference>
<organism evidence="12 13">
    <name type="scientific">Falsiroseomonas frigidaquae</name>
    <dbReference type="NCBI Taxonomy" id="487318"/>
    <lineage>
        <taxon>Bacteria</taxon>
        <taxon>Pseudomonadati</taxon>
        <taxon>Pseudomonadota</taxon>
        <taxon>Alphaproteobacteria</taxon>
        <taxon>Acetobacterales</taxon>
        <taxon>Roseomonadaceae</taxon>
        <taxon>Falsiroseomonas</taxon>
    </lineage>
</organism>
<gene>
    <name evidence="12" type="ORF">HB662_21055</name>
</gene>
<sequence length="679" mass="70595">MLHHLSGLRIALRIHLTTLVALLGLLAVGGLRIVETNTVLEADRVALIQSVVESASGIVANYAAEERAGRLSREAAQGQALQALRGLRYRGEEYVWVNDMTPRLVMHPFRPDLEGKEVGTLRDPNGLPIFQAFVETVRRQGAGVVPYLWPRPGAGQVQAEPVEKLSFVQGFAPWGWVIGSGLYIDDLRSAQRAEVLVVAGETLVAALAVALLAVLVARSIVGPLARVTQATEAIAAGELETPVPGIARRDEVGVLARGLERFRAEGLEKRRLEAAAAETQAAEVRRQAAMHRHTEEFGVSISGVMATLGSSADAMRAAADDMAQAMARTRESADTTASGAAESVGNLSSVAAATEEMTHTVGEIASQVARAAAMAGEANGRARATDATVRSLTQAAGEIGDVVRLINGIAQQTNLLALNATIEAARAGEAGKGFAVVAGEVKQLAAQTAQATEQIGAQIAGMQAATGEAVGAVGAVGEAIARVSEVTTAIAAAVEQQGATTREIAINVHTVAQQTEAAGRAMRGVSTTVQGVDGTARKVLVAATEVSRVASDLRAEVDGFLSALNDEKGDRRQYERRSGNSLRVLLRLPGRPEVQAELRDLSRGGAALACGLDLPAGAPLEVVLPEPGSAGPRDAGPGLAARVVRAADGMLAVTFRQDDAARRRIDAVLAALASARHAA</sequence>
<dbReference type="PROSITE" id="PS50111">
    <property type="entry name" value="CHEMOTAXIS_TRANSDUC_2"/>
    <property type="match status" value="1"/>
</dbReference>
<dbReference type="Gene3D" id="2.40.10.220">
    <property type="entry name" value="predicted glycosyltransferase like domains"/>
    <property type="match status" value="1"/>
</dbReference>
<dbReference type="RefSeq" id="WP_168052445.1">
    <property type="nucleotide sequence ID" value="NZ_JAATJR010000006.1"/>
</dbReference>
<comment type="similarity">
    <text evidence="7">Belongs to the methyl-accepting chemotaxis (MCP) protein family.</text>
</comment>
<keyword evidence="6 8" id="KW-0807">Transducer</keyword>
<dbReference type="InterPro" id="IPR004089">
    <property type="entry name" value="MCPsignal_dom"/>
</dbReference>
<dbReference type="SUPFAM" id="SSF58104">
    <property type="entry name" value="Methyl-accepting chemotaxis protein (MCP) signaling domain"/>
    <property type="match status" value="1"/>
</dbReference>
<comment type="subcellular location">
    <subcellularLocation>
        <location evidence="1">Cell membrane</location>
        <topology evidence="1">Multi-pass membrane protein</topology>
    </subcellularLocation>
</comment>
<evidence type="ECO:0000256" key="1">
    <source>
        <dbReference type="ARBA" id="ARBA00004651"/>
    </source>
</evidence>
<dbReference type="Gene3D" id="6.10.340.10">
    <property type="match status" value="1"/>
</dbReference>
<dbReference type="PRINTS" id="PR00260">
    <property type="entry name" value="CHEMTRNSDUCR"/>
</dbReference>
<feature type="domain" description="Methyl-accepting transducer" evidence="10">
    <location>
        <begin position="311"/>
        <end position="533"/>
    </location>
</feature>
<evidence type="ECO:0000256" key="8">
    <source>
        <dbReference type="PROSITE-ProRule" id="PRU00284"/>
    </source>
</evidence>
<dbReference type="Pfam" id="PF17200">
    <property type="entry name" value="sCache_2"/>
    <property type="match status" value="1"/>
</dbReference>
<dbReference type="PANTHER" id="PTHR32089:SF112">
    <property type="entry name" value="LYSOZYME-LIKE PROTEIN-RELATED"/>
    <property type="match status" value="1"/>
</dbReference>
<keyword evidence="5 9" id="KW-0472">Membrane</keyword>
<keyword evidence="3 9" id="KW-0812">Transmembrane</keyword>
<evidence type="ECO:0000256" key="2">
    <source>
        <dbReference type="ARBA" id="ARBA00022475"/>
    </source>
</evidence>
<dbReference type="Pfam" id="PF00672">
    <property type="entry name" value="HAMP"/>
    <property type="match status" value="1"/>
</dbReference>